<feature type="domain" description="Helicase ATP-binding" evidence="3">
    <location>
        <begin position="530"/>
        <end position="689"/>
    </location>
</feature>
<dbReference type="InterPro" id="IPR049730">
    <property type="entry name" value="SNF2/RAD54-like_C"/>
</dbReference>
<dbReference type="Proteomes" id="UP001302349">
    <property type="component" value="Chromosome"/>
</dbReference>
<dbReference type="EC" id="3.6.4.-" evidence="5"/>
<evidence type="ECO:0000313" key="6">
    <source>
        <dbReference type="Proteomes" id="UP001302349"/>
    </source>
</evidence>
<evidence type="ECO:0000259" key="3">
    <source>
        <dbReference type="PROSITE" id="PS51192"/>
    </source>
</evidence>
<dbReference type="PANTHER" id="PTHR10799">
    <property type="entry name" value="SNF2/RAD54 HELICASE FAMILY"/>
    <property type="match status" value="1"/>
</dbReference>
<proteinExistence type="predicted"/>
<dbReference type="GO" id="GO:0016787">
    <property type="term" value="F:hydrolase activity"/>
    <property type="evidence" value="ECO:0007669"/>
    <property type="project" value="UniProtKB-KW"/>
</dbReference>
<evidence type="ECO:0000256" key="1">
    <source>
        <dbReference type="ARBA" id="ARBA00022801"/>
    </source>
</evidence>
<feature type="domain" description="Helicase C-terminal" evidence="4">
    <location>
        <begin position="812"/>
        <end position="963"/>
    </location>
</feature>
<feature type="region of interest" description="Disordered" evidence="2">
    <location>
        <begin position="1"/>
        <end position="26"/>
    </location>
</feature>
<organism evidence="5 6">
    <name type="scientific">Imperialibacter roseus</name>
    <dbReference type="NCBI Taxonomy" id="1324217"/>
    <lineage>
        <taxon>Bacteria</taxon>
        <taxon>Pseudomonadati</taxon>
        <taxon>Bacteroidota</taxon>
        <taxon>Cytophagia</taxon>
        <taxon>Cytophagales</taxon>
        <taxon>Flammeovirgaceae</taxon>
        <taxon>Imperialibacter</taxon>
    </lineage>
</organism>
<dbReference type="InterPro" id="IPR038718">
    <property type="entry name" value="SNF2-like_sf"/>
</dbReference>
<dbReference type="InterPro" id="IPR014001">
    <property type="entry name" value="Helicase_ATP-bd"/>
</dbReference>
<dbReference type="Pfam" id="PF00176">
    <property type="entry name" value="SNF2-rel_dom"/>
    <property type="match status" value="1"/>
</dbReference>
<keyword evidence="5" id="KW-0067">ATP-binding</keyword>
<dbReference type="SMART" id="SM00487">
    <property type="entry name" value="DEXDc"/>
    <property type="match status" value="1"/>
</dbReference>
<dbReference type="InterPro" id="IPR013663">
    <property type="entry name" value="Helicase_SWF/SNF/SWI_bac"/>
</dbReference>
<dbReference type="RefSeq" id="WP_317487285.1">
    <property type="nucleotide sequence ID" value="NZ_CP136051.1"/>
</dbReference>
<gene>
    <name evidence="5" type="ORF">RT717_15445</name>
</gene>
<dbReference type="EMBL" id="CP136051">
    <property type="protein sequence ID" value="WOK04475.1"/>
    <property type="molecule type" value="Genomic_DNA"/>
</dbReference>
<evidence type="ECO:0000313" key="5">
    <source>
        <dbReference type="EMBL" id="WOK04475.1"/>
    </source>
</evidence>
<dbReference type="InterPro" id="IPR001650">
    <property type="entry name" value="Helicase_C-like"/>
</dbReference>
<keyword evidence="1 5" id="KW-0378">Hydrolase</keyword>
<keyword evidence="5" id="KW-0547">Nucleotide-binding</keyword>
<evidence type="ECO:0000256" key="2">
    <source>
        <dbReference type="SAM" id="MobiDB-lite"/>
    </source>
</evidence>
<dbReference type="CDD" id="cd18793">
    <property type="entry name" value="SF2_C_SNF"/>
    <property type="match status" value="1"/>
</dbReference>
<dbReference type="Gene3D" id="3.40.50.10810">
    <property type="entry name" value="Tandem AAA-ATPase domain"/>
    <property type="match status" value="1"/>
</dbReference>
<accession>A0ABZ0IJI1</accession>
<dbReference type="SMART" id="SM00490">
    <property type="entry name" value="HELICc"/>
    <property type="match status" value="1"/>
</dbReference>
<dbReference type="SUPFAM" id="SSF52540">
    <property type="entry name" value="P-loop containing nucleoside triphosphate hydrolases"/>
    <property type="match status" value="2"/>
</dbReference>
<dbReference type="InterPro" id="IPR000330">
    <property type="entry name" value="SNF2_N"/>
</dbReference>
<reference evidence="5 6" key="1">
    <citation type="journal article" date="2023" name="Microbiol. Resour. Announc.">
        <title>Complete Genome Sequence of Imperialibacter roseus strain P4T.</title>
        <authorList>
            <person name="Tizabi D.R."/>
            <person name="Bachvaroff T."/>
            <person name="Hill R.T."/>
        </authorList>
    </citation>
    <scope>NUCLEOTIDE SEQUENCE [LARGE SCALE GENOMIC DNA]</scope>
    <source>
        <strain evidence="5 6">P4T</strain>
    </source>
</reference>
<dbReference type="PROSITE" id="PS51192">
    <property type="entry name" value="HELICASE_ATP_BIND_1"/>
    <property type="match status" value="1"/>
</dbReference>
<name>A0ABZ0IJI1_9BACT</name>
<dbReference type="InterPro" id="IPR027417">
    <property type="entry name" value="P-loop_NTPase"/>
</dbReference>
<dbReference type="Pfam" id="PF00271">
    <property type="entry name" value="Helicase_C"/>
    <property type="match status" value="1"/>
</dbReference>
<keyword evidence="6" id="KW-1185">Reference proteome</keyword>
<protein>
    <submittedName>
        <fullName evidence="5">DEAD/DEAH box helicase</fullName>
        <ecNumber evidence="5">3.6.4.-</ecNumber>
    </submittedName>
</protein>
<evidence type="ECO:0000259" key="4">
    <source>
        <dbReference type="PROSITE" id="PS51194"/>
    </source>
</evidence>
<sequence>MEKKPDENKIATSSKPFEDFKGESRPGGVALDKYLSAEQSGTWETGGSKTIVVLGSHRYYNLFSAQLLRGGLTQSRELKNPLTVLNPLDSMWQSQNPEVLRFYAAIARFQAFYEPTLTDLEAIRAIVNNPLHYSFYQHDASVSEKVSARSVSKITLREADVRVLVRISMENDVYHVRPEVFVEGAFTPTSRLAVRFDRFVTIDQQWLMAENADALKVLSYFRKYEDGLHLPHAAFIRFQKDVLSQMENHVEVIHEYMETARAVVDEKSQASRLIYLSDFGDYIVIDPVVRYGKTEIPVLTTKQIYVEDVEGNPVILERDTAMEEAFVSRLIRQHPLFKEQVDNPLLYFYLHKTRFVQDGWFLKAYEEWKAEGLEVLGFSQLKGIDVNPEPVNISIQVSSGLNWFNARIEAKFGRKKASLKQIHKAVKNQNRYVTLDDGTLGVLPEEWLQKFESYFAAGTIVDDVVQVPKINFESVNQLFERFMLNEETQQEVSGYRQKLSSIGKITPAKPSTALKATLRPYQLQGLTWLNVLDEFNFGGCLADDMGLGKTIQIIAFILALKEKHGSSTHILVAPTSVIHNWHNEIERFAPTLKAVSFHGPHRLRIIPKFKEHDLVITTYHTLVNDITYLRKYQFHYAFLDESHNIKNLASQRNKAARMLKSKNRVILTGTPLENHSFDLYAQLSFACPGLLGSRTYFRNTYAMAIDKFQHKHSMLDLQQRISPFILRRTKKEVATELPEKTEMVLYCDMEAEQRKTYDAREKELRDLIESTNNEQLLKKPMYALKGITQLRQICNSPLLLGEEKEYGDSSAKIDTLMEQLRNITGDHKVLVFSQFVSMLNLIEKELTKEHIGYTMLTGSTTNREEVVSQFQNDVHTRVFLISLKAGGTGLNLTEADYVFLVDPWWNPAVEDQAIDRSYRIGQDKRVIAIRLICRNTVEEKIQQLQQNKAKLAGDLVKEGNGFLQSMTKGDWLGLLQNPSP</sequence>
<dbReference type="Pfam" id="PF08455">
    <property type="entry name" value="SNF2_assoc"/>
    <property type="match status" value="1"/>
</dbReference>
<keyword evidence="5" id="KW-0347">Helicase</keyword>
<dbReference type="GO" id="GO:0004386">
    <property type="term" value="F:helicase activity"/>
    <property type="evidence" value="ECO:0007669"/>
    <property type="project" value="UniProtKB-KW"/>
</dbReference>
<dbReference type="Gene3D" id="3.40.50.300">
    <property type="entry name" value="P-loop containing nucleotide triphosphate hydrolases"/>
    <property type="match status" value="1"/>
</dbReference>
<dbReference type="PROSITE" id="PS51194">
    <property type="entry name" value="HELICASE_CTER"/>
    <property type="match status" value="1"/>
</dbReference>